<protein>
    <submittedName>
        <fullName evidence="1">Uncharacterized protein</fullName>
    </submittedName>
</protein>
<sequence length="76" mass="8727">MQKPEDVLDSYFLEARCHLLEIAAVLDRHDRACEDDSQRSSEARIDLMYESLAMLSQRGAAANRSERLLLLFSEPE</sequence>
<dbReference type="EMBL" id="SJPY01000009">
    <property type="protein sequence ID" value="TWU35630.1"/>
    <property type="molecule type" value="Genomic_DNA"/>
</dbReference>
<reference evidence="1 2" key="1">
    <citation type="submission" date="2019-02" db="EMBL/GenBank/DDBJ databases">
        <title>Deep-cultivation of Planctomycetes and their phenomic and genomic characterization uncovers novel biology.</title>
        <authorList>
            <person name="Wiegand S."/>
            <person name="Jogler M."/>
            <person name="Boedeker C."/>
            <person name="Pinto D."/>
            <person name="Vollmers J."/>
            <person name="Rivas-Marin E."/>
            <person name="Kohn T."/>
            <person name="Peeters S.H."/>
            <person name="Heuer A."/>
            <person name="Rast P."/>
            <person name="Oberbeckmann S."/>
            <person name="Bunk B."/>
            <person name="Jeske O."/>
            <person name="Meyerdierks A."/>
            <person name="Storesund J.E."/>
            <person name="Kallscheuer N."/>
            <person name="Luecker S."/>
            <person name="Lage O.M."/>
            <person name="Pohl T."/>
            <person name="Merkel B.J."/>
            <person name="Hornburger P."/>
            <person name="Mueller R.-W."/>
            <person name="Bruemmer F."/>
            <person name="Labrenz M."/>
            <person name="Spormann A.M."/>
            <person name="Op Den Camp H."/>
            <person name="Overmann J."/>
            <person name="Amann R."/>
            <person name="Jetten M.S.M."/>
            <person name="Mascher T."/>
            <person name="Medema M.H."/>
            <person name="Devos D.P."/>
            <person name="Kaster A.-K."/>
            <person name="Ovreas L."/>
            <person name="Rohde M."/>
            <person name="Galperin M.Y."/>
            <person name="Jogler C."/>
        </authorList>
    </citation>
    <scope>NUCLEOTIDE SEQUENCE [LARGE SCALE GENOMIC DNA]</scope>
    <source>
        <strain evidence="1 2">Q31b</strain>
    </source>
</reference>
<dbReference type="OrthoDB" id="287432at2"/>
<accession>A0A5C6DFT2</accession>
<dbReference type="AlphaFoldDB" id="A0A5C6DFT2"/>
<evidence type="ECO:0000313" key="2">
    <source>
        <dbReference type="Proteomes" id="UP000315471"/>
    </source>
</evidence>
<gene>
    <name evidence="1" type="ORF">Q31b_50650</name>
</gene>
<dbReference type="RefSeq" id="WP_146602180.1">
    <property type="nucleotide sequence ID" value="NZ_SJPY01000009.1"/>
</dbReference>
<comment type="caution">
    <text evidence="1">The sequence shown here is derived from an EMBL/GenBank/DDBJ whole genome shotgun (WGS) entry which is preliminary data.</text>
</comment>
<dbReference type="Proteomes" id="UP000315471">
    <property type="component" value="Unassembled WGS sequence"/>
</dbReference>
<organism evidence="1 2">
    <name type="scientific">Novipirellula aureliae</name>
    <dbReference type="NCBI Taxonomy" id="2527966"/>
    <lineage>
        <taxon>Bacteria</taxon>
        <taxon>Pseudomonadati</taxon>
        <taxon>Planctomycetota</taxon>
        <taxon>Planctomycetia</taxon>
        <taxon>Pirellulales</taxon>
        <taxon>Pirellulaceae</taxon>
        <taxon>Novipirellula</taxon>
    </lineage>
</organism>
<name>A0A5C6DFT2_9BACT</name>
<keyword evidence="2" id="KW-1185">Reference proteome</keyword>
<evidence type="ECO:0000313" key="1">
    <source>
        <dbReference type="EMBL" id="TWU35630.1"/>
    </source>
</evidence>
<proteinExistence type="predicted"/>